<gene>
    <name evidence="2" type="ORF">AWB78_08344</name>
</gene>
<comment type="caution">
    <text evidence="2">The sequence shown here is derived from an EMBL/GenBank/DDBJ whole genome shotgun (WGS) entry which is preliminary data.</text>
</comment>
<proteinExistence type="predicted"/>
<keyword evidence="3" id="KW-1185">Reference proteome</keyword>
<organism evidence="2 3">
    <name type="scientific">Caballeronia calidae</name>
    <dbReference type="NCBI Taxonomy" id="1777139"/>
    <lineage>
        <taxon>Bacteria</taxon>
        <taxon>Pseudomonadati</taxon>
        <taxon>Pseudomonadota</taxon>
        <taxon>Betaproteobacteria</taxon>
        <taxon>Burkholderiales</taxon>
        <taxon>Burkholderiaceae</taxon>
        <taxon>Caballeronia</taxon>
    </lineage>
</organism>
<dbReference type="EMBL" id="FCOX02000151">
    <property type="protein sequence ID" value="SAL06968.1"/>
    <property type="molecule type" value="Genomic_DNA"/>
</dbReference>
<accession>A0A158EJD2</accession>
<evidence type="ECO:0000313" key="3">
    <source>
        <dbReference type="Proteomes" id="UP000071859"/>
    </source>
</evidence>
<evidence type="ECO:0000313" key="2">
    <source>
        <dbReference type="EMBL" id="SAL06968.1"/>
    </source>
</evidence>
<evidence type="ECO:0000256" key="1">
    <source>
        <dbReference type="SAM" id="Coils"/>
    </source>
</evidence>
<feature type="coiled-coil region" evidence="1">
    <location>
        <begin position="172"/>
        <end position="199"/>
    </location>
</feature>
<dbReference type="AlphaFoldDB" id="A0A158EJD2"/>
<protein>
    <submittedName>
        <fullName evidence="2">Uncharacterized protein</fullName>
    </submittedName>
</protein>
<keyword evidence="1" id="KW-0175">Coiled coil</keyword>
<sequence length="209" mass="23713">MFSIGRLGSPLENTSLNNCSSSIDKTSMNLYANPVVIQRSQFRPTSFENRQKTGARQIPSYIGDTRFTAERDYGITSRRFTRDEANTSTVQRVRDVQRSSPTPTVEEVVTPTPVPNGERAVTERMANERMILLARQYAKGPNPQETELRLAIITQRILTLVPRVTRNHVDALELATREIAETEADLDERARRRAELRRIRNVGQGSERA</sequence>
<reference evidence="2" key="1">
    <citation type="submission" date="2016-01" db="EMBL/GenBank/DDBJ databases">
        <authorList>
            <person name="Peeters C."/>
        </authorList>
    </citation>
    <scope>NUCLEOTIDE SEQUENCE</scope>
    <source>
        <strain evidence="2">LMG 29321</strain>
    </source>
</reference>
<dbReference type="Proteomes" id="UP000071859">
    <property type="component" value="Unassembled WGS sequence"/>
</dbReference>
<name>A0A158EJD2_9BURK</name>